<organism evidence="8 9">
    <name type="scientific">Mucilaginibacter pineti</name>
    <dbReference type="NCBI Taxonomy" id="1391627"/>
    <lineage>
        <taxon>Bacteria</taxon>
        <taxon>Pseudomonadati</taxon>
        <taxon>Bacteroidota</taxon>
        <taxon>Sphingobacteriia</taxon>
        <taxon>Sphingobacteriales</taxon>
        <taxon>Sphingobacteriaceae</taxon>
        <taxon>Mucilaginibacter</taxon>
    </lineage>
</organism>
<evidence type="ECO:0000313" key="9">
    <source>
        <dbReference type="Proteomes" id="UP000199072"/>
    </source>
</evidence>
<keyword evidence="9" id="KW-1185">Reference proteome</keyword>
<evidence type="ECO:0000256" key="4">
    <source>
        <dbReference type="ARBA" id="ARBA00022801"/>
    </source>
</evidence>
<accession>A0A1G7AAJ6</accession>
<evidence type="ECO:0000313" key="8">
    <source>
        <dbReference type="EMBL" id="SDE11958.1"/>
    </source>
</evidence>
<evidence type="ECO:0000256" key="7">
    <source>
        <dbReference type="SAM" id="SignalP"/>
    </source>
</evidence>
<dbReference type="Proteomes" id="UP000199072">
    <property type="component" value="Unassembled WGS sequence"/>
</dbReference>
<evidence type="ECO:0000256" key="3">
    <source>
        <dbReference type="ARBA" id="ARBA00022759"/>
    </source>
</evidence>
<dbReference type="GO" id="GO:0004519">
    <property type="term" value="F:endonuclease activity"/>
    <property type="evidence" value="ECO:0007669"/>
    <property type="project" value="UniProtKB-KW"/>
</dbReference>
<dbReference type="CDD" id="cd11010">
    <property type="entry name" value="S1-P1_nuclease"/>
    <property type="match status" value="1"/>
</dbReference>
<dbReference type="STRING" id="1391627.SAMN05216464_10426"/>
<dbReference type="GO" id="GO:0046872">
    <property type="term" value="F:metal ion binding"/>
    <property type="evidence" value="ECO:0007669"/>
    <property type="project" value="UniProtKB-KW"/>
</dbReference>
<evidence type="ECO:0000256" key="1">
    <source>
        <dbReference type="ARBA" id="ARBA00022722"/>
    </source>
</evidence>
<dbReference type="Gene3D" id="1.10.575.10">
    <property type="entry name" value="P1 Nuclease"/>
    <property type="match status" value="1"/>
</dbReference>
<keyword evidence="2" id="KW-0479">Metal-binding</keyword>
<dbReference type="RefSeq" id="WP_091148888.1">
    <property type="nucleotide sequence ID" value="NZ_FNAI01000004.1"/>
</dbReference>
<keyword evidence="1" id="KW-0540">Nuclease</keyword>
<keyword evidence="7" id="KW-0732">Signal</keyword>
<dbReference type="PANTHER" id="PTHR33146:SF26">
    <property type="entry name" value="ENDONUCLEASE 4"/>
    <property type="match status" value="1"/>
</dbReference>
<dbReference type="GO" id="GO:0006308">
    <property type="term" value="P:DNA catabolic process"/>
    <property type="evidence" value="ECO:0007669"/>
    <property type="project" value="InterPro"/>
</dbReference>
<name>A0A1G7AAJ6_9SPHI</name>
<feature type="signal peptide" evidence="7">
    <location>
        <begin position="1"/>
        <end position="24"/>
    </location>
</feature>
<evidence type="ECO:0000256" key="6">
    <source>
        <dbReference type="ARBA" id="ARBA00023180"/>
    </source>
</evidence>
<dbReference type="GO" id="GO:0003676">
    <property type="term" value="F:nucleic acid binding"/>
    <property type="evidence" value="ECO:0007669"/>
    <property type="project" value="InterPro"/>
</dbReference>
<evidence type="ECO:0000256" key="5">
    <source>
        <dbReference type="ARBA" id="ARBA00023157"/>
    </source>
</evidence>
<dbReference type="SUPFAM" id="SSF48537">
    <property type="entry name" value="Phospholipase C/P1 nuclease"/>
    <property type="match status" value="1"/>
</dbReference>
<dbReference type="AlphaFoldDB" id="A0A1G7AAJ6"/>
<dbReference type="Pfam" id="PF02265">
    <property type="entry name" value="S1-P1_nuclease"/>
    <property type="match status" value="1"/>
</dbReference>
<dbReference type="InterPro" id="IPR003154">
    <property type="entry name" value="S1/P1nuclease"/>
</dbReference>
<dbReference type="OrthoDB" id="267579at2"/>
<feature type="chain" id="PRO_5011741154" evidence="7">
    <location>
        <begin position="25"/>
        <end position="264"/>
    </location>
</feature>
<keyword evidence="3" id="KW-0255">Endonuclease</keyword>
<keyword evidence="4" id="KW-0378">Hydrolase</keyword>
<reference evidence="8 9" key="1">
    <citation type="submission" date="2016-10" db="EMBL/GenBank/DDBJ databases">
        <authorList>
            <person name="de Groot N.N."/>
        </authorList>
    </citation>
    <scope>NUCLEOTIDE SEQUENCE [LARGE SCALE GENOMIC DNA]</scope>
    <source>
        <strain evidence="8 9">47C3B</strain>
    </source>
</reference>
<keyword evidence="6" id="KW-0325">Glycoprotein</keyword>
<dbReference type="GO" id="GO:0016788">
    <property type="term" value="F:hydrolase activity, acting on ester bonds"/>
    <property type="evidence" value="ECO:0007669"/>
    <property type="project" value="InterPro"/>
</dbReference>
<evidence type="ECO:0000256" key="2">
    <source>
        <dbReference type="ARBA" id="ARBA00022723"/>
    </source>
</evidence>
<proteinExistence type="predicted"/>
<protein>
    <submittedName>
        <fullName evidence="8">S1/P1 Nuclease</fullName>
    </submittedName>
</protein>
<dbReference type="PANTHER" id="PTHR33146">
    <property type="entry name" value="ENDONUCLEASE 4"/>
    <property type="match status" value="1"/>
</dbReference>
<sequence length="264" mass="30387">MKTTFFKKIILFVAVCYIPLQSMAWGTNGHRICGQIADSYLSPKARKAIEAILGNESIAITSNWADFIKSDPTYKYLYNWHFVDFEKPYTYPDMMAFLKQDTAVDAYTKMNFLIAELKKPGITKTNKLLYLRMLIHIVEDVHQPMHTAHADDKGGNDFKVQWFGKESNLHSVWDSQLIDYQQLSYTEYATMINHTTAAERATLQKDPISKWLFESNQLAEKLYTDIKPGDNLGYKYNFDHIATLNQQMLKAGVRLAGLLNEIFG</sequence>
<gene>
    <name evidence="8" type="ORF">SAMN05216464_10426</name>
</gene>
<dbReference type="EMBL" id="FNAI01000004">
    <property type="protein sequence ID" value="SDE11958.1"/>
    <property type="molecule type" value="Genomic_DNA"/>
</dbReference>
<keyword evidence="5" id="KW-1015">Disulfide bond</keyword>
<dbReference type="InterPro" id="IPR008947">
    <property type="entry name" value="PLipase_C/P1_nuclease_dom_sf"/>
</dbReference>